<dbReference type="eggNOG" id="COG5542">
    <property type="taxonomic scope" value="Bacteria"/>
</dbReference>
<feature type="transmembrane region" description="Helical" evidence="10">
    <location>
        <begin position="291"/>
        <end position="311"/>
    </location>
</feature>
<feature type="transmembrane region" description="Helical" evidence="10">
    <location>
        <begin position="33"/>
        <end position="54"/>
    </location>
</feature>
<evidence type="ECO:0000256" key="7">
    <source>
        <dbReference type="ARBA" id="ARBA00022824"/>
    </source>
</evidence>
<keyword evidence="9 10" id="KW-0472">Membrane</keyword>
<evidence type="ECO:0000256" key="9">
    <source>
        <dbReference type="ARBA" id="ARBA00023136"/>
    </source>
</evidence>
<keyword evidence="8 10" id="KW-1133">Transmembrane helix</keyword>
<accession>H5X0B9</accession>
<proteinExistence type="predicted"/>
<dbReference type="InterPro" id="IPR007315">
    <property type="entry name" value="PIG-V/Gpi18"/>
</dbReference>
<evidence type="ECO:0000256" key="8">
    <source>
        <dbReference type="ARBA" id="ARBA00022989"/>
    </source>
</evidence>
<comment type="pathway">
    <text evidence="2">Glycolipid biosynthesis; glycosylphosphatidylinositol-anchor biosynthesis.</text>
</comment>
<keyword evidence="12" id="KW-1185">Reference proteome</keyword>
<feature type="transmembrane region" description="Helical" evidence="10">
    <location>
        <begin position="119"/>
        <end position="139"/>
    </location>
</feature>
<dbReference type="HOGENOM" id="CLU_036370_0_1_11"/>
<name>H5X0B9_9PSEU</name>
<feature type="transmembrane region" description="Helical" evidence="10">
    <location>
        <begin position="368"/>
        <end position="392"/>
    </location>
</feature>
<sequence length="394" mass="41790">MPEASVPQPAVAPAARGRAWLVARLWPPLREALPALTLYYSIQAVGFAVLAVMASRTGAGLAGLLSQHDAAWYLHIAGNAYDQDVVLDAEGNPAEVSLAFFPLYPALVATVSALGLDPIVAGLLVTFLAGGAAAWGLFVLGRDLLERRAGILFAGLWAMAPGAVVLHLAYSEALFVALAVWTLVALRRRWWLTAAVLTVAAGLTRITAVALIAALGVAAVVALLRRNGGWRAAAALLLAPLGLLAHLGYVGLRAGRADAWFWLQSQAWHVRFDAGAFTVRRLREALSQGGSAGWVLLVALVVLASLVLLLWSYTMRLPLTAHVYTTLVVLMALSSSEFWQSRPRFLLPAVTLAFPVAVLLARLPRCSLLVLLPSGALAAGWFGAYLLTVVPINP</sequence>
<evidence type="ECO:0000256" key="5">
    <source>
        <dbReference type="ARBA" id="ARBA00022679"/>
    </source>
</evidence>
<evidence type="ECO:0000313" key="11">
    <source>
        <dbReference type="EMBL" id="EHR48579.1"/>
    </source>
</evidence>
<feature type="transmembrane region" description="Helical" evidence="10">
    <location>
        <begin position="230"/>
        <end position="252"/>
    </location>
</feature>
<keyword evidence="4" id="KW-0328">Glycosyltransferase</keyword>
<keyword evidence="6 10" id="KW-0812">Transmembrane</keyword>
<dbReference type="GO" id="GO:0004376">
    <property type="term" value="F:GPI mannosyltransferase activity"/>
    <property type="evidence" value="ECO:0007669"/>
    <property type="project" value="InterPro"/>
</dbReference>
<gene>
    <name evidence="11" type="ORF">SacmaDRAFT_0269</name>
</gene>
<dbReference type="AlphaFoldDB" id="H5X0B9"/>
<organism evidence="11 12">
    <name type="scientific">Saccharomonospora marina XMU15</name>
    <dbReference type="NCBI Taxonomy" id="882083"/>
    <lineage>
        <taxon>Bacteria</taxon>
        <taxon>Bacillati</taxon>
        <taxon>Actinomycetota</taxon>
        <taxon>Actinomycetes</taxon>
        <taxon>Pseudonocardiales</taxon>
        <taxon>Pseudonocardiaceae</taxon>
        <taxon>Saccharomonospora</taxon>
    </lineage>
</organism>
<keyword evidence="5" id="KW-0808">Transferase</keyword>
<feature type="transmembrane region" description="Helical" evidence="10">
    <location>
        <begin position="345"/>
        <end position="361"/>
    </location>
</feature>
<comment type="subcellular location">
    <subcellularLocation>
        <location evidence="1">Endoplasmic reticulum membrane</location>
        <topology evidence="1">Multi-pass membrane protein</topology>
    </subcellularLocation>
</comment>
<feature type="transmembrane region" description="Helical" evidence="10">
    <location>
        <begin position="190"/>
        <end position="223"/>
    </location>
</feature>
<keyword evidence="7" id="KW-0256">Endoplasmic reticulum</keyword>
<evidence type="ECO:0000256" key="3">
    <source>
        <dbReference type="ARBA" id="ARBA00022502"/>
    </source>
</evidence>
<evidence type="ECO:0000313" key="12">
    <source>
        <dbReference type="Proteomes" id="UP000004926"/>
    </source>
</evidence>
<evidence type="ECO:0000256" key="10">
    <source>
        <dbReference type="SAM" id="Phobius"/>
    </source>
</evidence>
<dbReference type="STRING" id="882083.SacmaDRAFT_0269"/>
<dbReference type="GO" id="GO:0006506">
    <property type="term" value="P:GPI anchor biosynthetic process"/>
    <property type="evidence" value="ECO:0007669"/>
    <property type="project" value="UniProtKB-UniPathway"/>
</dbReference>
<feature type="transmembrane region" description="Helical" evidence="10">
    <location>
        <begin position="323"/>
        <end position="339"/>
    </location>
</feature>
<evidence type="ECO:0008006" key="13">
    <source>
        <dbReference type="Google" id="ProtNLM"/>
    </source>
</evidence>
<evidence type="ECO:0000256" key="4">
    <source>
        <dbReference type="ARBA" id="ARBA00022676"/>
    </source>
</evidence>
<keyword evidence="3" id="KW-0337">GPI-anchor biosynthesis</keyword>
<dbReference type="GO" id="GO:0000009">
    <property type="term" value="F:alpha-1,6-mannosyltransferase activity"/>
    <property type="evidence" value="ECO:0007669"/>
    <property type="project" value="InterPro"/>
</dbReference>
<evidence type="ECO:0000256" key="1">
    <source>
        <dbReference type="ARBA" id="ARBA00004477"/>
    </source>
</evidence>
<dbReference type="Proteomes" id="UP000004926">
    <property type="component" value="Chromosome"/>
</dbReference>
<reference evidence="11 12" key="1">
    <citation type="journal article" date="2012" name="Stand. Genomic Sci.">
        <title>Genome sequence of the ocean sediment bacterium Saccharomonospora marina type strain (XMU15(T)).</title>
        <authorList>
            <person name="Klenk H.P."/>
            <person name="Lu M."/>
            <person name="Lucas S."/>
            <person name="Lapidus A."/>
            <person name="Copeland A."/>
            <person name="Pitluck S."/>
            <person name="Goodwin L.A."/>
            <person name="Han C."/>
            <person name="Tapia R."/>
            <person name="Brambilla E.M."/>
            <person name="Potter G."/>
            <person name="Land M."/>
            <person name="Ivanova N."/>
            <person name="Rohde M."/>
            <person name="Goker M."/>
            <person name="Detter J.C."/>
            <person name="Li W.J."/>
            <person name="Kyrpides N.C."/>
            <person name="Woyke T."/>
        </authorList>
    </citation>
    <scope>NUCLEOTIDE SEQUENCE [LARGE SCALE GENOMIC DNA]</scope>
    <source>
        <strain evidence="11 12">XMU15</strain>
    </source>
</reference>
<protein>
    <recommendedName>
        <fullName evidence="13">Integral membrane protein</fullName>
    </recommendedName>
</protein>
<dbReference type="EMBL" id="CM001439">
    <property type="protein sequence ID" value="EHR48579.1"/>
    <property type="molecule type" value="Genomic_DNA"/>
</dbReference>
<dbReference type="PANTHER" id="PTHR12468:SF2">
    <property type="entry name" value="GPI MANNOSYLTRANSFERASE 2"/>
    <property type="match status" value="1"/>
</dbReference>
<evidence type="ECO:0000256" key="6">
    <source>
        <dbReference type="ARBA" id="ARBA00022692"/>
    </source>
</evidence>
<dbReference type="PANTHER" id="PTHR12468">
    <property type="entry name" value="GPI MANNOSYLTRANSFERASE 2"/>
    <property type="match status" value="1"/>
</dbReference>
<evidence type="ECO:0000256" key="2">
    <source>
        <dbReference type="ARBA" id="ARBA00004687"/>
    </source>
</evidence>
<dbReference type="GO" id="GO:0016020">
    <property type="term" value="C:membrane"/>
    <property type="evidence" value="ECO:0007669"/>
    <property type="project" value="GOC"/>
</dbReference>
<dbReference type="UniPathway" id="UPA00196"/>